<protein>
    <recommendedName>
        <fullName evidence="6">Ribosomal RNA small subunit methyltransferase G</fullName>
        <ecNumber evidence="6">2.1.1.170</ecNumber>
    </recommendedName>
    <alternativeName>
        <fullName evidence="6">16S rRNA 7-methylguanosine methyltransferase</fullName>
        <shortName evidence="6">16S rRNA m7G methyltransferase</shortName>
    </alternativeName>
</protein>
<evidence type="ECO:0000256" key="1">
    <source>
        <dbReference type="ARBA" id="ARBA00022490"/>
    </source>
</evidence>
<dbReference type="Gene3D" id="3.40.50.150">
    <property type="entry name" value="Vaccinia Virus protein VP39"/>
    <property type="match status" value="1"/>
</dbReference>
<dbReference type="PIRSF" id="PIRSF003078">
    <property type="entry name" value="GidB"/>
    <property type="match status" value="1"/>
</dbReference>
<sequence length="206" mass="22907">MNHAEFQSQVDVSRETFERLEAYVALLTKWNTAINLVSPSTISQIWSRHILDSAQIYGLAPENPNIWCDLGSGGGLPALVVSIMAKDIRPGLSMTCIESDLRKATFLRTVARELDLKLTVRSERIEKAEPQSADILSARALAPLNALCGFAKRHLRPGGVAIFPKGENYRQEVHEALENWSFQLDTYPSKTHPNAVILKIGEISRV</sequence>
<name>A0A2R8ASM1_9RHOB</name>
<feature type="binding site" evidence="6">
    <location>
        <position position="76"/>
    </location>
    <ligand>
        <name>S-adenosyl-L-methionine</name>
        <dbReference type="ChEBI" id="CHEBI:59789"/>
    </ligand>
</feature>
<dbReference type="PANTHER" id="PTHR31760">
    <property type="entry name" value="S-ADENOSYL-L-METHIONINE-DEPENDENT METHYLTRANSFERASES SUPERFAMILY PROTEIN"/>
    <property type="match status" value="1"/>
</dbReference>
<feature type="binding site" evidence="6">
    <location>
        <begin position="125"/>
        <end position="126"/>
    </location>
    <ligand>
        <name>S-adenosyl-L-methionine</name>
        <dbReference type="ChEBI" id="CHEBI:59789"/>
    </ligand>
</feature>
<evidence type="ECO:0000313" key="7">
    <source>
        <dbReference type="EMBL" id="SPF79048.1"/>
    </source>
</evidence>
<evidence type="ECO:0000256" key="3">
    <source>
        <dbReference type="ARBA" id="ARBA00022603"/>
    </source>
</evidence>
<dbReference type="NCBIfam" id="TIGR00138">
    <property type="entry name" value="rsmG_gidB"/>
    <property type="match status" value="1"/>
</dbReference>
<dbReference type="HAMAP" id="MF_00074">
    <property type="entry name" value="16SrRNA_methyltr_G"/>
    <property type="match status" value="1"/>
</dbReference>
<dbReference type="Proteomes" id="UP000244911">
    <property type="component" value="Unassembled WGS sequence"/>
</dbReference>
<comment type="subcellular location">
    <subcellularLocation>
        <location evidence="6">Cytoplasm</location>
    </subcellularLocation>
</comment>
<dbReference type="AlphaFoldDB" id="A0A2R8ASM1"/>
<keyword evidence="5 6" id="KW-0949">S-adenosyl-L-methionine</keyword>
<feature type="binding site" evidence="6">
    <location>
        <position position="71"/>
    </location>
    <ligand>
        <name>S-adenosyl-L-methionine</name>
        <dbReference type="ChEBI" id="CHEBI:59789"/>
    </ligand>
</feature>
<comment type="catalytic activity">
    <reaction evidence="6">
        <text>guanosine(527) in 16S rRNA + S-adenosyl-L-methionine = N(7)-methylguanosine(527) in 16S rRNA + S-adenosyl-L-homocysteine</text>
        <dbReference type="Rhea" id="RHEA:42732"/>
        <dbReference type="Rhea" id="RHEA-COMP:10209"/>
        <dbReference type="Rhea" id="RHEA-COMP:10210"/>
        <dbReference type="ChEBI" id="CHEBI:57856"/>
        <dbReference type="ChEBI" id="CHEBI:59789"/>
        <dbReference type="ChEBI" id="CHEBI:74269"/>
        <dbReference type="ChEBI" id="CHEBI:74480"/>
        <dbReference type="EC" id="2.1.1.170"/>
    </reaction>
</comment>
<evidence type="ECO:0000256" key="2">
    <source>
        <dbReference type="ARBA" id="ARBA00022552"/>
    </source>
</evidence>
<dbReference type="OrthoDB" id="9808773at2"/>
<gene>
    <name evidence="6 7" type="primary">rsmG</name>
    <name evidence="7" type="ORF">ALP8811_02982</name>
</gene>
<feature type="binding site" evidence="6">
    <location>
        <position position="139"/>
    </location>
    <ligand>
        <name>S-adenosyl-L-methionine</name>
        <dbReference type="ChEBI" id="CHEBI:59789"/>
    </ligand>
</feature>
<dbReference type="SUPFAM" id="SSF53335">
    <property type="entry name" value="S-adenosyl-L-methionine-dependent methyltransferases"/>
    <property type="match status" value="1"/>
</dbReference>
<keyword evidence="1 6" id="KW-0963">Cytoplasm</keyword>
<accession>A0A2R8ASM1</accession>
<dbReference type="EMBL" id="OMOI01000002">
    <property type="protein sequence ID" value="SPF79048.1"/>
    <property type="molecule type" value="Genomic_DNA"/>
</dbReference>
<comment type="caution">
    <text evidence="6">Lacks conserved residue(s) required for the propagation of feature annotation.</text>
</comment>
<dbReference type="InterPro" id="IPR029063">
    <property type="entry name" value="SAM-dependent_MTases_sf"/>
</dbReference>
<keyword evidence="4 6" id="KW-0808">Transferase</keyword>
<comment type="function">
    <text evidence="6">Specifically methylates the N7 position of guanine in position 527 of 16S rRNA.</text>
</comment>
<dbReference type="EC" id="2.1.1.170" evidence="6"/>
<evidence type="ECO:0000256" key="4">
    <source>
        <dbReference type="ARBA" id="ARBA00022679"/>
    </source>
</evidence>
<dbReference type="GO" id="GO:0070043">
    <property type="term" value="F:rRNA (guanine-N7-)-methyltransferase activity"/>
    <property type="evidence" value="ECO:0007669"/>
    <property type="project" value="UniProtKB-UniRule"/>
</dbReference>
<comment type="similarity">
    <text evidence="6">Belongs to the methyltransferase superfamily. RNA methyltransferase RsmG family.</text>
</comment>
<keyword evidence="2 6" id="KW-0698">rRNA processing</keyword>
<evidence type="ECO:0000313" key="8">
    <source>
        <dbReference type="Proteomes" id="UP000244911"/>
    </source>
</evidence>
<dbReference type="RefSeq" id="WP_108858017.1">
    <property type="nucleotide sequence ID" value="NZ_OMOI01000002.1"/>
</dbReference>
<evidence type="ECO:0000256" key="6">
    <source>
        <dbReference type="HAMAP-Rule" id="MF_00074"/>
    </source>
</evidence>
<dbReference type="PANTHER" id="PTHR31760:SF0">
    <property type="entry name" value="S-ADENOSYL-L-METHIONINE-DEPENDENT METHYLTRANSFERASES SUPERFAMILY PROTEIN"/>
    <property type="match status" value="1"/>
</dbReference>
<dbReference type="GO" id="GO:0005829">
    <property type="term" value="C:cytosol"/>
    <property type="evidence" value="ECO:0007669"/>
    <property type="project" value="TreeGrafter"/>
</dbReference>
<keyword evidence="8" id="KW-1185">Reference proteome</keyword>
<reference evidence="8" key="1">
    <citation type="submission" date="2018-03" db="EMBL/GenBank/DDBJ databases">
        <authorList>
            <person name="Rodrigo-Torres L."/>
            <person name="Arahal R. D."/>
            <person name="Lucena T."/>
        </authorList>
    </citation>
    <scope>NUCLEOTIDE SEQUENCE [LARGE SCALE GENOMIC DNA]</scope>
    <source>
        <strain evidence="8">CECT 8811</strain>
    </source>
</reference>
<evidence type="ECO:0000256" key="5">
    <source>
        <dbReference type="ARBA" id="ARBA00022691"/>
    </source>
</evidence>
<dbReference type="InterPro" id="IPR003682">
    <property type="entry name" value="rRNA_ssu_MeTfrase_G"/>
</dbReference>
<dbReference type="Pfam" id="PF02527">
    <property type="entry name" value="GidB"/>
    <property type="match status" value="1"/>
</dbReference>
<organism evidence="7 8">
    <name type="scientific">Aliiroseovarius pelagivivens</name>
    <dbReference type="NCBI Taxonomy" id="1639690"/>
    <lineage>
        <taxon>Bacteria</taxon>
        <taxon>Pseudomonadati</taxon>
        <taxon>Pseudomonadota</taxon>
        <taxon>Alphaproteobacteria</taxon>
        <taxon>Rhodobacterales</taxon>
        <taxon>Paracoccaceae</taxon>
        <taxon>Aliiroseovarius</taxon>
    </lineage>
</organism>
<keyword evidence="3 6" id="KW-0489">Methyltransferase</keyword>
<proteinExistence type="inferred from homology"/>